<proteinExistence type="predicted"/>
<reference evidence="1" key="1">
    <citation type="submission" date="2022-08" db="EMBL/GenBank/DDBJ databases">
        <authorList>
            <person name="Deng Y."/>
            <person name="Han X.-F."/>
            <person name="Zhang Y.-Q."/>
        </authorList>
    </citation>
    <scope>NUCLEOTIDE SEQUENCE</scope>
    <source>
        <strain evidence="1">CPCC 203386</strain>
    </source>
</reference>
<evidence type="ECO:0000313" key="2">
    <source>
        <dbReference type="Proteomes" id="UP001165586"/>
    </source>
</evidence>
<dbReference type="RefSeq" id="WP_259537007.1">
    <property type="nucleotide sequence ID" value="NZ_JANLCJ010000001.1"/>
</dbReference>
<protein>
    <submittedName>
        <fullName evidence="1">Uncharacterized protein</fullName>
    </submittedName>
</protein>
<organism evidence="1 2">
    <name type="scientific">Herbiconiux daphne</name>
    <dbReference type="NCBI Taxonomy" id="2970914"/>
    <lineage>
        <taxon>Bacteria</taxon>
        <taxon>Bacillati</taxon>
        <taxon>Actinomycetota</taxon>
        <taxon>Actinomycetes</taxon>
        <taxon>Micrococcales</taxon>
        <taxon>Microbacteriaceae</taxon>
        <taxon>Herbiconiux</taxon>
    </lineage>
</organism>
<dbReference type="EMBL" id="JANLCJ010000001">
    <property type="protein sequence ID" value="MCS5732395.1"/>
    <property type="molecule type" value="Genomic_DNA"/>
</dbReference>
<accession>A0ABT2GWR0</accession>
<name>A0ABT2GWR0_9MICO</name>
<gene>
    <name evidence="1" type="ORF">N1032_01380</name>
</gene>
<dbReference type="Proteomes" id="UP001165586">
    <property type="component" value="Unassembled WGS sequence"/>
</dbReference>
<keyword evidence="2" id="KW-1185">Reference proteome</keyword>
<evidence type="ECO:0000313" key="1">
    <source>
        <dbReference type="EMBL" id="MCS5732395.1"/>
    </source>
</evidence>
<comment type="caution">
    <text evidence="1">The sequence shown here is derived from an EMBL/GenBank/DDBJ whole genome shotgun (WGS) entry which is preliminary data.</text>
</comment>
<sequence length="109" mass="11548">MECQVRGCSRAATTVASLGSETGPVLEARVCADHDLELAAGSAFQVNLDSGEILMSEDLPLELLDYTVNSDVSGATITVSLGRSAEVRQVIAFRVPTGFRFGTYGDYLS</sequence>